<comment type="caution">
    <text evidence="1">The sequence shown here is derived from an EMBL/GenBank/DDBJ whole genome shotgun (WGS) entry which is preliminary data.</text>
</comment>
<dbReference type="PANTHER" id="PTHR42716">
    <property type="entry name" value="L-ASPARTATE OXIDASE"/>
    <property type="match status" value="1"/>
</dbReference>
<sequence length="531" mass="58555">MKTPILIVGGGLGGVAAALAAAENGQRVVLTEQYRWLGGQSTSQGVPFDEHPWIERFGGTQRYRRLRDGIRDHYRAHFPLTEASRSARHLNPGAGVVSKLCHDPRVAVQVIETMLLPHIVSGRIRVIQPAVPVAADVDGDVVRAVTVRGAEGNLITIEAEVVIDATDTGELLPLTGTEYVTGFEAQSEHDEPSAPQQAQPMNMQAVSVCFAIDHVDGDHTIERPAGYQRWRAKEVDFWGGPQLGWTSPDPRTLEPVLRTFTPNPEEDVHAIEADQSKGPGDTELWTFRRIAARQHFTPGFLESDITMVNWAMIDYFDAPVIDVEDAEDRLGEAKELSASVLYWMQTEAPRPDGGTGWPGLRLRPEVVGTTDGFAQAPYHRESRRIRALRTVTENDVSLRQRPDGRAAHFEDSVGIGMYRIDLHPSTGGDNYIDVPSTPFQIPLGALVPERVRNLLPACKNIGTTHITNGCYRLHPVEWNIGEVAGLLAVTCLTEGHTPHQVHEDLALRARFQDLLSAQGIELAWPDEVHGY</sequence>
<dbReference type="AlphaFoldDB" id="A0A9D1GVX1"/>
<dbReference type="InterPro" id="IPR036188">
    <property type="entry name" value="FAD/NAD-bd_sf"/>
</dbReference>
<proteinExistence type="predicted"/>
<organism evidence="1 2">
    <name type="scientific">Candidatus Avipropionibacterium avicola</name>
    <dbReference type="NCBI Taxonomy" id="2840701"/>
    <lineage>
        <taxon>Bacteria</taxon>
        <taxon>Bacillati</taxon>
        <taxon>Actinomycetota</taxon>
        <taxon>Actinomycetes</taxon>
        <taxon>Propionibacteriales</taxon>
        <taxon>Propionibacteriaceae</taxon>
        <taxon>Propionibacteriaceae incertae sedis</taxon>
        <taxon>Candidatus Avipropionibacterium</taxon>
    </lineage>
</organism>
<protein>
    <submittedName>
        <fullName evidence="1">FAD-dependent oxidoreductase</fullName>
    </submittedName>
</protein>
<evidence type="ECO:0000313" key="1">
    <source>
        <dbReference type="EMBL" id="HIT74481.1"/>
    </source>
</evidence>
<dbReference type="InterPro" id="IPR005288">
    <property type="entry name" value="NadB"/>
</dbReference>
<gene>
    <name evidence="1" type="ORF">IAA98_02745</name>
</gene>
<dbReference type="Gene3D" id="3.50.50.60">
    <property type="entry name" value="FAD/NAD(P)-binding domain"/>
    <property type="match status" value="1"/>
</dbReference>
<dbReference type="Pfam" id="PF12831">
    <property type="entry name" value="FAD_oxidored"/>
    <property type="match status" value="1"/>
</dbReference>
<dbReference type="PANTHER" id="PTHR42716:SF1">
    <property type="entry name" value="SLL0471 PROTEIN"/>
    <property type="match status" value="1"/>
</dbReference>
<dbReference type="GO" id="GO:0008734">
    <property type="term" value="F:L-aspartate oxidase activity"/>
    <property type="evidence" value="ECO:0007669"/>
    <property type="project" value="InterPro"/>
</dbReference>
<name>A0A9D1GVX1_9ACTN</name>
<dbReference type="GO" id="GO:0009435">
    <property type="term" value="P:NAD+ biosynthetic process"/>
    <property type="evidence" value="ECO:0007669"/>
    <property type="project" value="InterPro"/>
</dbReference>
<evidence type="ECO:0000313" key="2">
    <source>
        <dbReference type="Proteomes" id="UP000886842"/>
    </source>
</evidence>
<dbReference type="EMBL" id="DVLP01000077">
    <property type="protein sequence ID" value="HIT74481.1"/>
    <property type="molecule type" value="Genomic_DNA"/>
</dbReference>
<reference evidence="1" key="1">
    <citation type="submission" date="2020-10" db="EMBL/GenBank/DDBJ databases">
        <authorList>
            <person name="Gilroy R."/>
        </authorList>
    </citation>
    <scope>NUCLEOTIDE SEQUENCE</scope>
    <source>
        <strain evidence="1">ChiGjej1B1-24693</strain>
    </source>
</reference>
<reference evidence="1" key="2">
    <citation type="journal article" date="2021" name="PeerJ">
        <title>Extensive microbial diversity within the chicken gut microbiome revealed by metagenomics and culture.</title>
        <authorList>
            <person name="Gilroy R."/>
            <person name="Ravi A."/>
            <person name="Getino M."/>
            <person name="Pursley I."/>
            <person name="Horton D.L."/>
            <person name="Alikhan N.F."/>
            <person name="Baker D."/>
            <person name="Gharbi K."/>
            <person name="Hall N."/>
            <person name="Watson M."/>
            <person name="Adriaenssens E.M."/>
            <person name="Foster-Nyarko E."/>
            <person name="Jarju S."/>
            <person name="Secka A."/>
            <person name="Antonio M."/>
            <person name="Oren A."/>
            <person name="Chaudhuri R.R."/>
            <person name="La Ragione R."/>
            <person name="Hildebrand F."/>
            <person name="Pallen M.J."/>
        </authorList>
    </citation>
    <scope>NUCLEOTIDE SEQUENCE</scope>
    <source>
        <strain evidence="1">ChiGjej1B1-24693</strain>
    </source>
</reference>
<accession>A0A9D1GVX1</accession>
<dbReference type="Proteomes" id="UP000886842">
    <property type="component" value="Unassembled WGS sequence"/>
</dbReference>
<dbReference type="SUPFAM" id="SSF51905">
    <property type="entry name" value="FAD/NAD(P)-binding domain"/>
    <property type="match status" value="1"/>
</dbReference>